<keyword evidence="1" id="KW-1003">Cell membrane</keyword>
<keyword evidence="4 5" id="KW-0472">Membrane</keyword>
<dbReference type="Pfam" id="PF07457">
    <property type="entry name" value="DUF1516"/>
    <property type="match status" value="1"/>
</dbReference>
<feature type="transmembrane region" description="Helical" evidence="5">
    <location>
        <begin position="6"/>
        <end position="27"/>
    </location>
</feature>
<dbReference type="InterPro" id="IPR010899">
    <property type="entry name" value="UPF0344"/>
</dbReference>
<dbReference type="OrthoDB" id="2365314at2"/>
<name>V6IYC1_9BACL</name>
<sequence length="109" mass="12570">MKEVVLQIHSGVWGILVLLFIFSFAFYRQKGWIMGLRLSYLVMIITGIWLLFLIHFPIIFLLKGVLAILLIGLMEMVLGRRKKQKSTVPFLVLLAIDLILILLIGYKII</sequence>
<dbReference type="EMBL" id="AWTC01000005">
    <property type="protein sequence ID" value="EST12468.1"/>
    <property type="molecule type" value="Genomic_DNA"/>
</dbReference>
<feature type="transmembrane region" description="Helical" evidence="5">
    <location>
        <begin position="90"/>
        <end position="108"/>
    </location>
</feature>
<dbReference type="STRING" id="1395513.P343_07525"/>
<dbReference type="AlphaFoldDB" id="V6IYC1"/>
<dbReference type="PATRIC" id="fig|1395513.3.peg.1531"/>
<evidence type="ECO:0008006" key="8">
    <source>
        <dbReference type="Google" id="ProtNLM"/>
    </source>
</evidence>
<feature type="transmembrane region" description="Helical" evidence="5">
    <location>
        <begin position="58"/>
        <end position="78"/>
    </location>
</feature>
<dbReference type="RefSeq" id="WP_023509780.1">
    <property type="nucleotide sequence ID" value="NZ_AWTC01000005.1"/>
</dbReference>
<feature type="transmembrane region" description="Helical" evidence="5">
    <location>
        <begin position="34"/>
        <end position="52"/>
    </location>
</feature>
<evidence type="ECO:0000313" key="6">
    <source>
        <dbReference type="EMBL" id="EST12468.1"/>
    </source>
</evidence>
<evidence type="ECO:0000256" key="4">
    <source>
        <dbReference type="ARBA" id="ARBA00023136"/>
    </source>
</evidence>
<organism evidence="6 7">
    <name type="scientific">Sporolactobacillus laevolacticus DSM 442</name>
    <dbReference type="NCBI Taxonomy" id="1395513"/>
    <lineage>
        <taxon>Bacteria</taxon>
        <taxon>Bacillati</taxon>
        <taxon>Bacillota</taxon>
        <taxon>Bacilli</taxon>
        <taxon>Bacillales</taxon>
        <taxon>Sporolactobacillaceae</taxon>
        <taxon>Sporolactobacillus</taxon>
    </lineage>
</organism>
<keyword evidence="2 5" id="KW-0812">Transmembrane</keyword>
<dbReference type="Proteomes" id="UP000018296">
    <property type="component" value="Unassembled WGS sequence"/>
</dbReference>
<evidence type="ECO:0000256" key="3">
    <source>
        <dbReference type="ARBA" id="ARBA00022989"/>
    </source>
</evidence>
<keyword evidence="3 5" id="KW-1133">Transmembrane helix</keyword>
<accession>V6IYC1</accession>
<reference evidence="6 7" key="1">
    <citation type="journal article" date="2013" name="Genome Announc.">
        <title>Genome Sequence of Sporolactobacillus laevolacticus DSM442, an Efficient Polymer-Grade D-Lactate Producer from Agricultural Waste Cottonseed as a Nitrogen Source.</title>
        <authorList>
            <person name="Wang H."/>
            <person name="Wang L."/>
            <person name="Ju J."/>
            <person name="Yu B."/>
            <person name="Ma Y."/>
        </authorList>
    </citation>
    <scope>NUCLEOTIDE SEQUENCE [LARGE SCALE GENOMIC DNA]</scope>
    <source>
        <strain evidence="6 7">DSM 442</strain>
    </source>
</reference>
<keyword evidence="7" id="KW-1185">Reference proteome</keyword>
<proteinExistence type="predicted"/>
<evidence type="ECO:0000256" key="1">
    <source>
        <dbReference type="ARBA" id="ARBA00022475"/>
    </source>
</evidence>
<protein>
    <recommendedName>
        <fullName evidence="8">DUF1516 domain-containing protein</fullName>
    </recommendedName>
</protein>
<gene>
    <name evidence="6" type="ORF">P343_07525</name>
</gene>
<evidence type="ECO:0000313" key="7">
    <source>
        <dbReference type="Proteomes" id="UP000018296"/>
    </source>
</evidence>
<comment type="caution">
    <text evidence="6">The sequence shown here is derived from an EMBL/GenBank/DDBJ whole genome shotgun (WGS) entry which is preliminary data.</text>
</comment>
<evidence type="ECO:0000256" key="2">
    <source>
        <dbReference type="ARBA" id="ARBA00022692"/>
    </source>
</evidence>
<evidence type="ECO:0000256" key="5">
    <source>
        <dbReference type="SAM" id="Phobius"/>
    </source>
</evidence>